<comment type="caution">
    <text evidence="3">The sequence shown here is derived from an EMBL/GenBank/DDBJ whole genome shotgun (WGS) entry which is preliminary data.</text>
</comment>
<feature type="domain" description="ParB-like N-terminal" evidence="2">
    <location>
        <begin position="449"/>
        <end position="541"/>
    </location>
</feature>
<evidence type="ECO:0000256" key="1">
    <source>
        <dbReference type="SAM" id="MobiDB-lite"/>
    </source>
</evidence>
<feature type="compositionally biased region" description="Low complexity" evidence="1">
    <location>
        <begin position="351"/>
        <end position="370"/>
    </location>
</feature>
<accession>A0A7C3V003</accession>
<feature type="region of interest" description="Disordered" evidence="1">
    <location>
        <begin position="271"/>
        <end position="323"/>
    </location>
</feature>
<organism evidence="3">
    <name type="scientific">Desulfobacca acetoxidans</name>
    <dbReference type="NCBI Taxonomy" id="60893"/>
    <lineage>
        <taxon>Bacteria</taxon>
        <taxon>Pseudomonadati</taxon>
        <taxon>Thermodesulfobacteriota</taxon>
        <taxon>Desulfobaccia</taxon>
        <taxon>Desulfobaccales</taxon>
        <taxon>Desulfobaccaceae</taxon>
        <taxon>Desulfobacca</taxon>
    </lineage>
</organism>
<dbReference type="EMBL" id="DTMF01000285">
    <property type="protein sequence ID" value="HGF35023.1"/>
    <property type="molecule type" value="Genomic_DNA"/>
</dbReference>
<dbReference type="Gene3D" id="3.90.1530.10">
    <property type="entry name" value="Conserved hypothetical protein from pyrococcus furiosus pfu- 392566-001, ParB domain"/>
    <property type="match status" value="1"/>
</dbReference>
<dbReference type="InterPro" id="IPR003115">
    <property type="entry name" value="ParB_N"/>
</dbReference>
<dbReference type="SMART" id="SM00470">
    <property type="entry name" value="ParB"/>
    <property type="match status" value="1"/>
</dbReference>
<proteinExistence type="predicted"/>
<reference evidence="3" key="1">
    <citation type="journal article" date="2020" name="mSystems">
        <title>Genome- and Community-Level Interaction Insights into Carbon Utilization and Element Cycling Functions of Hydrothermarchaeota in Hydrothermal Sediment.</title>
        <authorList>
            <person name="Zhou Z."/>
            <person name="Liu Y."/>
            <person name="Xu W."/>
            <person name="Pan J."/>
            <person name="Luo Z.H."/>
            <person name="Li M."/>
        </authorList>
    </citation>
    <scope>NUCLEOTIDE SEQUENCE [LARGE SCALE GENOMIC DNA]</scope>
    <source>
        <strain evidence="3">SpSt-897</strain>
    </source>
</reference>
<protein>
    <recommendedName>
        <fullName evidence="2">ParB-like N-terminal domain-containing protein</fullName>
    </recommendedName>
</protein>
<feature type="compositionally biased region" description="Gly residues" evidence="1">
    <location>
        <begin position="300"/>
        <end position="319"/>
    </location>
</feature>
<dbReference type="InterPro" id="IPR036086">
    <property type="entry name" value="ParB/Sulfiredoxin_sf"/>
</dbReference>
<dbReference type="AlphaFoldDB" id="A0A7C3V003"/>
<evidence type="ECO:0000259" key="2">
    <source>
        <dbReference type="SMART" id="SM00470"/>
    </source>
</evidence>
<feature type="region of interest" description="Disordered" evidence="1">
    <location>
        <begin position="351"/>
        <end position="422"/>
    </location>
</feature>
<gene>
    <name evidence="3" type="ORF">ENW96_11685</name>
</gene>
<dbReference type="InterPro" id="IPR054341">
    <property type="entry name" value="GNAT-like_N"/>
</dbReference>
<dbReference type="Pfam" id="PF22555">
    <property type="entry name" value="DAM-like-phage1"/>
    <property type="match status" value="1"/>
</dbReference>
<feature type="compositionally biased region" description="Basic residues" evidence="1">
    <location>
        <begin position="412"/>
        <end position="422"/>
    </location>
</feature>
<dbReference type="SUPFAM" id="SSF110849">
    <property type="entry name" value="ParB/Sulfiredoxin"/>
    <property type="match status" value="1"/>
</dbReference>
<evidence type="ECO:0000313" key="3">
    <source>
        <dbReference type="EMBL" id="HGF35023.1"/>
    </source>
</evidence>
<sequence length="689" mass="76059">MGFVGAINAETRKWLGNNGPAFEGRQVWVGCSGNFTVEQVLSRYAPKARIRGNDVSLYSSALGACLAGQPFRLEVREEKFSWLNPYLGDVEGKAAAVMVLFEVLKYEKADNLFKQRHWAHYLNNFGSFHQATAARLRERKKEVRLEAYTTRDIFDLLDEMPKDAVAIAFLPTYAGGYERMFRRLEDIFDWDRPAYGLIDAERKAAILTKMKQRHYLFLDDKVWPDLPQVAAVRKARMKPVYVYSNLPALRLGVLKQQRHAEFVPFARFGGGGRDQAGLQTDPDPHHEPGGELLPGPLPLQGGGHPGGRRGPPGGGGGRQGLRLSYLLPDAGGRRRLPSGRLRGQLRTLPALGQTAAPGDPDPGGQAAPGGKIPPGTSQVPHHGLHRQAGVHEIPGPLSTGPAGPGQAGLRNGHGHPGPKRGHPLMAEEIREVLNLLNEKLAGLFPYRLELADPGELKLLEKNARYMKAEQFQTLVENVRKDGNLSSLPLCYREKDGKLRVLSGNHRVMAARQARLGSVLVMVVADEKDSDERLAIQLSHNAIAGQDDLVILKDLWESIKSVQARIYAGLDSETVKALQGIQFAAITEQRLRYKLTSFLFLPEELDDFDQVLKETAAAFAGDAVYLAHLNTFDAFFELIVRVKKRCQIKNSAAAFLKLLELARIGLEHLMKEEALHDGEPAPQEAEHGLA</sequence>
<name>A0A7C3V003_9BACT</name>